<reference evidence="2 3" key="1">
    <citation type="submission" date="2022-03" db="EMBL/GenBank/DDBJ databases">
        <authorList>
            <person name="Jo J.-H."/>
            <person name="Im W.-T."/>
        </authorList>
    </citation>
    <scope>NUCLEOTIDE SEQUENCE [LARGE SCALE GENOMIC DNA]</scope>
    <source>
        <strain evidence="2 3">SM33</strain>
    </source>
</reference>
<keyword evidence="1" id="KW-1133">Transmembrane helix</keyword>
<evidence type="ECO:0000313" key="2">
    <source>
        <dbReference type="EMBL" id="MCH8615959.1"/>
    </source>
</evidence>
<proteinExistence type="predicted"/>
<comment type="caution">
    <text evidence="2">The sequence shown here is derived from an EMBL/GenBank/DDBJ whole genome shotgun (WGS) entry which is preliminary data.</text>
</comment>
<dbReference type="InterPro" id="IPR046130">
    <property type="entry name" value="DUF6127"/>
</dbReference>
<dbReference type="Pfam" id="PF19622">
    <property type="entry name" value="DUF6127"/>
    <property type="match status" value="1"/>
</dbReference>
<name>A0ABS9VLW9_9SPHN</name>
<protein>
    <submittedName>
        <fullName evidence="2">DUF6127 family protein</fullName>
    </submittedName>
</protein>
<gene>
    <name evidence="2" type="ORF">LZ016_07585</name>
</gene>
<keyword evidence="3" id="KW-1185">Reference proteome</keyword>
<organism evidence="2 3">
    <name type="scientific">Sphingomonas telluris</name>
    <dbReference type="NCBI Taxonomy" id="2907998"/>
    <lineage>
        <taxon>Bacteria</taxon>
        <taxon>Pseudomonadati</taxon>
        <taxon>Pseudomonadota</taxon>
        <taxon>Alphaproteobacteria</taxon>
        <taxon>Sphingomonadales</taxon>
        <taxon>Sphingomonadaceae</taxon>
        <taxon>Sphingomonas</taxon>
    </lineage>
</organism>
<sequence>MTADALLASLMAQAEGRGVDMVTLRALAEESSESGARRALAQLGLDDARARRDMDELRELLSAWRDAKRSAARAVAAWAVSVVLALLLIGLAVRLRLTELVTR</sequence>
<dbReference type="Proteomes" id="UP001203058">
    <property type="component" value="Unassembled WGS sequence"/>
</dbReference>
<feature type="transmembrane region" description="Helical" evidence="1">
    <location>
        <begin position="75"/>
        <end position="97"/>
    </location>
</feature>
<dbReference type="EMBL" id="JAKZHW010000001">
    <property type="protein sequence ID" value="MCH8615959.1"/>
    <property type="molecule type" value="Genomic_DNA"/>
</dbReference>
<accession>A0ABS9VLW9</accession>
<evidence type="ECO:0000313" key="3">
    <source>
        <dbReference type="Proteomes" id="UP001203058"/>
    </source>
</evidence>
<keyword evidence="1" id="KW-0812">Transmembrane</keyword>
<keyword evidence="1" id="KW-0472">Membrane</keyword>
<evidence type="ECO:0000256" key="1">
    <source>
        <dbReference type="SAM" id="Phobius"/>
    </source>
</evidence>